<organism evidence="3 4">
    <name type="scientific">Macrostomum lignano</name>
    <dbReference type="NCBI Taxonomy" id="282301"/>
    <lineage>
        <taxon>Eukaryota</taxon>
        <taxon>Metazoa</taxon>
        <taxon>Spiralia</taxon>
        <taxon>Lophotrochozoa</taxon>
        <taxon>Platyhelminthes</taxon>
        <taxon>Rhabditophora</taxon>
        <taxon>Macrostomorpha</taxon>
        <taxon>Macrostomida</taxon>
        <taxon>Macrostomidae</taxon>
        <taxon>Macrostomum</taxon>
    </lineage>
</organism>
<dbReference type="InterPro" id="IPR015943">
    <property type="entry name" value="WD40/YVTN_repeat-like_dom_sf"/>
</dbReference>
<accession>A0A1I8FE57</accession>
<feature type="region of interest" description="Disordered" evidence="2">
    <location>
        <begin position="165"/>
        <end position="185"/>
    </location>
</feature>
<feature type="compositionally biased region" description="Low complexity" evidence="2">
    <location>
        <begin position="106"/>
        <end position="133"/>
    </location>
</feature>
<dbReference type="WBParaSite" id="maker-unitig_31311-snap-gene-0.2-mRNA-1">
    <property type="protein sequence ID" value="maker-unitig_31311-snap-gene-0.2-mRNA-1"/>
    <property type="gene ID" value="maker-unitig_31311-snap-gene-0.2"/>
</dbReference>
<proteinExistence type="predicted"/>
<dbReference type="Proteomes" id="UP000095280">
    <property type="component" value="Unplaced"/>
</dbReference>
<feature type="region of interest" description="Disordered" evidence="2">
    <location>
        <begin position="99"/>
        <end position="136"/>
    </location>
</feature>
<dbReference type="SUPFAM" id="SSF50978">
    <property type="entry name" value="WD40 repeat-like"/>
    <property type="match status" value="1"/>
</dbReference>
<dbReference type="PANTHER" id="PTHR44324">
    <property type="entry name" value="WD40 REPEAT DOMAIN 95"/>
    <property type="match status" value="1"/>
</dbReference>
<protein>
    <submittedName>
        <fullName evidence="4">WD_REPEATS_REGION domain-containing protein</fullName>
    </submittedName>
</protein>
<dbReference type="InterPro" id="IPR051242">
    <property type="entry name" value="WD-EF-hand_domain"/>
</dbReference>
<dbReference type="PANTHER" id="PTHR44324:SF4">
    <property type="entry name" value="WD40 REPEAT DOMAIN 95"/>
    <property type="match status" value="1"/>
</dbReference>
<dbReference type="InterPro" id="IPR036322">
    <property type="entry name" value="WD40_repeat_dom_sf"/>
</dbReference>
<sequence length="280" mass="31051">MKAEVKDRVLSHDRSVTSVIFQLAAQPAAYRLSRFQPVLLADRHGPTLRQTPNAHGDAEITTLANDPAESRFYSGGTDGIIWDCRTGTCYHAARCNRPELNPANGESSTSIETTSSRLRTALRTTSSRPATTANDRRMEHQLGVCAHQEDAPALFDNGRQASSFGWASGERRRSARSDRQQQQDMDSGFTISRLRVLANRKAKAKQAANLVSCGANGIVRFWNLHQGCLVASFWRISRSDYLATADGNGCLKVWHIAEYCTGRQDQSVQRGGRRGRWVDN</sequence>
<dbReference type="Pfam" id="PF00400">
    <property type="entry name" value="WD40"/>
    <property type="match status" value="1"/>
</dbReference>
<evidence type="ECO:0000256" key="1">
    <source>
        <dbReference type="ARBA" id="ARBA00022737"/>
    </source>
</evidence>
<evidence type="ECO:0000313" key="4">
    <source>
        <dbReference type="WBParaSite" id="maker-unitig_31311-snap-gene-0.2-mRNA-1"/>
    </source>
</evidence>
<name>A0A1I8FE57_9PLAT</name>
<dbReference type="AlphaFoldDB" id="A0A1I8FE57"/>
<dbReference type="InterPro" id="IPR001680">
    <property type="entry name" value="WD40_rpt"/>
</dbReference>
<keyword evidence="1" id="KW-0677">Repeat</keyword>
<keyword evidence="3" id="KW-1185">Reference proteome</keyword>
<evidence type="ECO:0000256" key="2">
    <source>
        <dbReference type="SAM" id="MobiDB-lite"/>
    </source>
</evidence>
<evidence type="ECO:0000313" key="3">
    <source>
        <dbReference type="Proteomes" id="UP000095280"/>
    </source>
</evidence>
<dbReference type="Gene3D" id="2.130.10.10">
    <property type="entry name" value="YVTN repeat-like/Quinoprotein amine dehydrogenase"/>
    <property type="match status" value="2"/>
</dbReference>
<reference evidence="4" key="1">
    <citation type="submission" date="2016-11" db="UniProtKB">
        <authorList>
            <consortium name="WormBaseParasite"/>
        </authorList>
    </citation>
    <scope>IDENTIFICATION</scope>
</reference>
<feature type="compositionally biased region" description="Basic and acidic residues" evidence="2">
    <location>
        <begin position="169"/>
        <end position="181"/>
    </location>
</feature>